<reference evidence="5 8" key="1">
    <citation type="submission" date="2021-01" db="EMBL/GenBank/DDBJ databases">
        <title>Diatom-associated Roseobacters Show Island Model of Population Structure.</title>
        <authorList>
            <person name="Qu L."/>
            <person name="Feng X."/>
            <person name="Chen Y."/>
            <person name="Li L."/>
            <person name="Wang X."/>
            <person name="Hu Z."/>
            <person name="Wang H."/>
            <person name="Luo H."/>
        </authorList>
    </citation>
    <scope>NUCLEOTIDE SEQUENCE</scope>
    <source>
        <strain evidence="6 8">CC28-63</strain>
        <strain evidence="5">CC28-69</strain>
    </source>
</reference>
<dbReference type="InterPro" id="IPR050251">
    <property type="entry name" value="HpcH-HpaI_aldolase"/>
</dbReference>
<dbReference type="GO" id="GO:0046872">
    <property type="term" value="F:metal ion binding"/>
    <property type="evidence" value="ECO:0007669"/>
    <property type="project" value="UniProtKB-KW"/>
</dbReference>
<proteinExistence type="inferred from homology"/>
<evidence type="ECO:0000256" key="3">
    <source>
        <dbReference type="ARBA" id="ARBA00023239"/>
    </source>
</evidence>
<comment type="similarity">
    <text evidence="1">Belongs to the HpcH/HpaI aldolase family.</text>
</comment>
<evidence type="ECO:0000313" key="8">
    <source>
        <dbReference type="Proteomes" id="UP000809440"/>
    </source>
</evidence>
<comment type="caution">
    <text evidence="5">The sequence shown here is derived from an EMBL/GenBank/DDBJ whole genome shotgun (WGS) entry which is preliminary data.</text>
</comment>
<feature type="domain" description="HpcH/HpaI aldolase/citrate lyase" evidence="4">
    <location>
        <begin position="25"/>
        <end position="235"/>
    </location>
</feature>
<dbReference type="GeneID" id="62641936"/>
<evidence type="ECO:0000313" key="5">
    <source>
        <dbReference type="EMBL" id="MBM2413050.1"/>
    </source>
</evidence>
<evidence type="ECO:0000313" key="7">
    <source>
        <dbReference type="Proteomes" id="UP000755667"/>
    </source>
</evidence>
<sequence>MAHMKHRLHHSTDRMTMHICTIPSATVTQALAAAGADAVIIDMEHGAIGYTEAHAMIAATAGTHCAPLVRIAEADARLVKRVLDLGAEGIVFPLIRTAEDARRAVASMRYPPNGNRGFGPFIAHSRWGTALTEYPAKMEDNLTCCLLVETADAVANIDEICAVEGIDLLVPAMFDLSTDLGLMGQFDHPDLLAAMGKVEAAAKAANIPLGNAALNETQARSLFDRGYRVIAGFDVLWLREKTMQAQAWCAE</sequence>
<dbReference type="GO" id="GO:0016832">
    <property type="term" value="F:aldehyde-lyase activity"/>
    <property type="evidence" value="ECO:0007669"/>
    <property type="project" value="TreeGrafter"/>
</dbReference>
<dbReference type="Proteomes" id="UP000809440">
    <property type="component" value="Unassembled WGS sequence"/>
</dbReference>
<dbReference type="Proteomes" id="UP000755667">
    <property type="component" value="Unassembled WGS sequence"/>
</dbReference>
<organism evidence="5 7">
    <name type="scientific">Marivita cryptomonadis</name>
    <dbReference type="NCBI Taxonomy" id="505252"/>
    <lineage>
        <taxon>Bacteria</taxon>
        <taxon>Pseudomonadati</taxon>
        <taxon>Pseudomonadota</taxon>
        <taxon>Alphaproteobacteria</taxon>
        <taxon>Rhodobacterales</taxon>
        <taxon>Roseobacteraceae</taxon>
        <taxon>Marivita</taxon>
    </lineage>
</organism>
<dbReference type="Gene3D" id="3.20.20.60">
    <property type="entry name" value="Phosphoenolpyruvate-binding domains"/>
    <property type="match status" value="1"/>
</dbReference>
<evidence type="ECO:0000256" key="1">
    <source>
        <dbReference type="ARBA" id="ARBA00005568"/>
    </source>
</evidence>
<dbReference type="SUPFAM" id="SSF51621">
    <property type="entry name" value="Phosphoenolpyruvate/pyruvate domain"/>
    <property type="match status" value="1"/>
</dbReference>
<dbReference type="EMBL" id="JAFBXF010000007">
    <property type="protein sequence ID" value="MBM2417718.1"/>
    <property type="molecule type" value="Genomic_DNA"/>
</dbReference>
<dbReference type="InterPro" id="IPR040442">
    <property type="entry name" value="Pyrv_kinase-like_dom_sf"/>
</dbReference>
<gene>
    <name evidence="5" type="ORF">JQX41_12095</name>
    <name evidence="6" type="ORF">JQX48_12100</name>
</gene>
<accession>A0A9Q2RXQ7</accession>
<keyword evidence="2" id="KW-0479">Metal-binding</keyword>
<dbReference type="RefSeq" id="WP_171046103.1">
    <property type="nucleotide sequence ID" value="NZ_JAFBWU010000007.1"/>
</dbReference>
<dbReference type="PANTHER" id="PTHR30502:SF0">
    <property type="entry name" value="PHOSPHOENOLPYRUVATE CARBOXYLASE FAMILY PROTEIN"/>
    <property type="match status" value="1"/>
</dbReference>
<dbReference type="EMBL" id="JAFBXE010000007">
    <property type="protein sequence ID" value="MBM2413050.1"/>
    <property type="molecule type" value="Genomic_DNA"/>
</dbReference>
<dbReference type="InterPro" id="IPR015813">
    <property type="entry name" value="Pyrv/PenolPyrv_kinase-like_dom"/>
</dbReference>
<evidence type="ECO:0000313" key="6">
    <source>
        <dbReference type="EMBL" id="MBM2417718.1"/>
    </source>
</evidence>
<name>A0A9Q2RXQ7_9RHOB</name>
<dbReference type="GO" id="GO:0005737">
    <property type="term" value="C:cytoplasm"/>
    <property type="evidence" value="ECO:0007669"/>
    <property type="project" value="TreeGrafter"/>
</dbReference>
<dbReference type="AlphaFoldDB" id="A0A9Q2RXQ7"/>
<evidence type="ECO:0000256" key="2">
    <source>
        <dbReference type="ARBA" id="ARBA00022723"/>
    </source>
</evidence>
<dbReference type="InterPro" id="IPR005000">
    <property type="entry name" value="Aldolase/citrate-lyase_domain"/>
</dbReference>
<dbReference type="Pfam" id="PF03328">
    <property type="entry name" value="HpcH_HpaI"/>
    <property type="match status" value="1"/>
</dbReference>
<evidence type="ECO:0000259" key="4">
    <source>
        <dbReference type="Pfam" id="PF03328"/>
    </source>
</evidence>
<keyword evidence="8" id="KW-1185">Reference proteome</keyword>
<protein>
    <recommendedName>
        <fullName evidence="4">HpcH/HpaI aldolase/citrate lyase domain-containing protein</fullName>
    </recommendedName>
</protein>
<dbReference type="PANTHER" id="PTHR30502">
    <property type="entry name" value="2-KETO-3-DEOXY-L-RHAMNONATE ALDOLASE"/>
    <property type="match status" value="1"/>
</dbReference>
<keyword evidence="3" id="KW-0456">Lyase</keyword>